<keyword evidence="4" id="KW-0326">Glycosidase</keyword>
<dbReference type="InterPro" id="IPR023296">
    <property type="entry name" value="Glyco_hydro_beta-prop_sf"/>
</dbReference>
<keyword evidence="9" id="KW-1185">Reference proteome</keyword>
<comment type="similarity">
    <text evidence="1">Belongs to the glycosyl hydrolase 32 family.</text>
</comment>
<dbReference type="Gene3D" id="2.60.120.560">
    <property type="entry name" value="Exo-inulinase, domain 1"/>
    <property type="match status" value="1"/>
</dbReference>
<protein>
    <recommendedName>
        <fullName evidence="2">beta-fructofuranosidase</fullName>
        <ecNumber evidence="2">3.2.1.26</ecNumber>
    </recommendedName>
</protein>
<evidence type="ECO:0000259" key="6">
    <source>
        <dbReference type="Pfam" id="PF00251"/>
    </source>
</evidence>
<feature type="signal peptide" evidence="5">
    <location>
        <begin position="1"/>
        <end position="20"/>
    </location>
</feature>
<evidence type="ECO:0000259" key="7">
    <source>
        <dbReference type="Pfam" id="PF16346"/>
    </source>
</evidence>
<feature type="domain" description="Glycosyl hydrolase family 32 N-terminal" evidence="6">
    <location>
        <begin position="55"/>
        <end position="350"/>
    </location>
</feature>
<dbReference type="OrthoDB" id="9759709at2"/>
<reference evidence="8 9" key="1">
    <citation type="submission" date="2017-04" db="EMBL/GenBank/DDBJ databases">
        <authorList>
            <person name="Afonso C.L."/>
            <person name="Miller P.J."/>
            <person name="Scott M.A."/>
            <person name="Spackman E."/>
            <person name="Goraichik I."/>
            <person name="Dimitrov K.M."/>
            <person name="Suarez D.L."/>
            <person name="Swayne D.E."/>
        </authorList>
    </citation>
    <scope>NUCLEOTIDE SEQUENCE [LARGE SCALE GENOMIC DNA]</scope>
    <source>
        <strain evidence="8 9">DSM 19625</strain>
    </source>
</reference>
<accession>A0A1W2F3S2</accession>
<dbReference type="RefSeq" id="WP_084291904.1">
    <property type="nucleotide sequence ID" value="NZ_FWYB01000019.1"/>
</dbReference>
<dbReference type="EMBL" id="FWYB01000019">
    <property type="protein sequence ID" value="SMD16148.1"/>
    <property type="molecule type" value="Genomic_DNA"/>
</dbReference>
<proteinExistence type="inferred from homology"/>
<dbReference type="SMART" id="SM00640">
    <property type="entry name" value="Glyco_32"/>
    <property type="match status" value="1"/>
</dbReference>
<organism evidence="8 9">
    <name type="scientific">Pedobacter nyackensis</name>
    <dbReference type="NCBI Taxonomy" id="475255"/>
    <lineage>
        <taxon>Bacteria</taxon>
        <taxon>Pseudomonadati</taxon>
        <taxon>Bacteroidota</taxon>
        <taxon>Sphingobacteriia</taxon>
        <taxon>Sphingobacteriales</taxon>
        <taxon>Sphingobacteriaceae</taxon>
        <taxon>Pedobacter</taxon>
    </lineage>
</organism>
<dbReference type="STRING" id="475255.SAMN04488101_11935"/>
<dbReference type="Proteomes" id="UP000192678">
    <property type="component" value="Unassembled WGS sequence"/>
</dbReference>
<dbReference type="GO" id="GO:0005975">
    <property type="term" value="P:carbohydrate metabolic process"/>
    <property type="evidence" value="ECO:0007669"/>
    <property type="project" value="InterPro"/>
</dbReference>
<dbReference type="SUPFAM" id="SSF75005">
    <property type="entry name" value="Arabinanase/levansucrase/invertase"/>
    <property type="match status" value="1"/>
</dbReference>
<dbReference type="InterPro" id="IPR032507">
    <property type="entry name" value="BT1760-like_C"/>
</dbReference>
<dbReference type="PROSITE" id="PS51257">
    <property type="entry name" value="PROKAR_LIPOPROTEIN"/>
    <property type="match status" value="1"/>
</dbReference>
<dbReference type="EC" id="3.2.1.26" evidence="2"/>
<evidence type="ECO:0000256" key="1">
    <source>
        <dbReference type="ARBA" id="ARBA00009902"/>
    </source>
</evidence>
<dbReference type="GO" id="GO:0004564">
    <property type="term" value="F:beta-fructofuranosidase activity"/>
    <property type="evidence" value="ECO:0007669"/>
    <property type="project" value="UniProtKB-EC"/>
</dbReference>
<dbReference type="PANTHER" id="PTHR43101:SF1">
    <property type="entry name" value="BETA-FRUCTOSIDASE"/>
    <property type="match status" value="1"/>
</dbReference>
<dbReference type="Pfam" id="PF16346">
    <property type="entry name" value="GH32_BT1760-like_C"/>
    <property type="match status" value="1"/>
</dbReference>
<dbReference type="InterPro" id="IPR001362">
    <property type="entry name" value="Glyco_hydro_32"/>
</dbReference>
<evidence type="ECO:0000256" key="5">
    <source>
        <dbReference type="SAM" id="SignalP"/>
    </source>
</evidence>
<keyword evidence="3" id="KW-0378">Hydrolase</keyword>
<keyword evidence="5" id="KW-0732">Signal</keyword>
<feature type="domain" description="BT1760-like C-terminal" evidence="7">
    <location>
        <begin position="351"/>
        <end position="513"/>
    </location>
</feature>
<evidence type="ECO:0000256" key="2">
    <source>
        <dbReference type="ARBA" id="ARBA00012758"/>
    </source>
</evidence>
<evidence type="ECO:0000313" key="9">
    <source>
        <dbReference type="Proteomes" id="UP000192678"/>
    </source>
</evidence>
<evidence type="ECO:0000256" key="3">
    <source>
        <dbReference type="ARBA" id="ARBA00022801"/>
    </source>
</evidence>
<evidence type="ECO:0000313" key="8">
    <source>
        <dbReference type="EMBL" id="SMD16148.1"/>
    </source>
</evidence>
<dbReference type="InterPro" id="IPR051214">
    <property type="entry name" value="GH32_Enzymes"/>
</dbReference>
<gene>
    <name evidence="8" type="ORF">SAMN04488101_11935</name>
</gene>
<dbReference type="Gene3D" id="2.115.10.20">
    <property type="entry name" value="Glycosyl hydrolase domain, family 43"/>
    <property type="match status" value="1"/>
</dbReference>
<sequence length="518" mass="57401">MIFKRFFIASVLIIVLLACSKEKVFGPAEPFKEETFNIFPKPTLSANEGAGQQTGWVGDVMPYFANGQFEIFFLHDAPDRVKQSSSGQHPIHKFTSKNLLDFSYEGEVIPYGDKTTQDHLIGTGSVVRAGELNYFYFTGHNASNSWLQNSNPGWTNSNSREAVMYATSNNLNNWTKKQGFLLKAPQGYSANDFRDPYVFYNTEFSEYWMLISAQKQGKGVILVYKTTNPANDQWLLRGELNVEGDYLMLECADIFKIEDKYYMLFAEDWSGTPGTHYRVASSTAGPWLKPADGRDMFDGYQFYAGRSASNGTDRFAFGWAHRRNSENDNGSKTWAGNLITHQIFKLSNGKLGVKSPAAVNSYFTKETDPVVETQSGMVSNTGGNYVLTGTSAKAMYKFGAISGSTKIKGSLSLGNLTGTAAIGLNTKADNSSYMIRFEPAAQRIAAYNNGEEITRVPFKLEAGKNYNFSIVIDGSVAVLYVNDEVALTNRIYSLQGNAWSLSADNNQLNVGGLKIIKH</sequence>
<dbReference type="PANTHER" id="PTHR43101">
    <property type="entry name" value="BETA-FRUCTOSIDASE"/>
    <property type="match status" value="1"/>
</dbReference>
<dbReference type="Pfam" id="PF00251">
    <property type="entry name" value="Glyco_hydro_32N"/>
    <property type="match status" value="1"/>
</dbReference>
<dbReference type="CDD" id="cd08995">
    <property type="entry name" value="GH32_EcAec43-like"/>
    <property type="match status" value="1"/>
</dbReference>
<dbReference type="InterPro" id="IPR013148">
    <property type="entry name" value="Glyco_hydro_32_N"/>
</dbReference>
<feature type="chain" id="PRO_5012145065" description="beta-fructofuranosidase" evidence="5">
    <location>
        <begin position="21"/>
        <end position="518"/>
    </location>
</feature>
<evidence type="ECO:0000256" key="4">
    <source>
        <dbReference type="ARBA" id="ARBA00023295"/>
    </source>
</evidence>
<name>A0A1W2F3S2_9SPHI</name>
<dbReference type="AlphaFoldDB" id="A0A1W2F3S2"/>